<dbReference type="Proteomes" id="UP000198145">
    <property type="component" value="Unassembled WGS sequence"/>
</dbReference>
<dbReference type="STRING" id="46680.GCA_000807755_04646"/>
<gene>
    <name evidence="1" type="ORF">CEG18_17090</name>
</gene>
<sequence length="239" mass="26217">MEWQTIGRVQVLEELSISDSTQCLRVKLDDDETQSIIPGQYCLLDDRVQAARAFNYVSLPGRDRRCILAASPHGVPLRTDGPLLYRGPLGVGWPLPFGVSRLLVFACVDGILAVAAAIDEFACWLPWVQLVLVEDASSQACLPDDCRRWLHSLGLLIPPVEDCPLERLRAQLSLQLPDLVYCSAPAPLALKAARLCLWHGVPAYRIWIRAECALPGAGSTSLPAADGPVLRFDRLSGRI</sequence>
<dbReference type="RefSeq" id="WP_088419064.1">
    <property type="nucleotide sequence ID" value="NZ_NJBA01000005.1"/>
</dbReference>
<reference evidence="1 2" key="1">
    <citation type="submission" date="2017-06" db="EMBL/GenBank/DDBJ databases">
        <title>Draft genome of Pseudomonas nitroreducens DF05.</title>
        <authorList>
            <person name="Iyer R."/>
        </authorList>
    </citation>
    <scope>NUCLEOTIDE SEQUENCE [LARGE SCALE GENOMIC DNA]</scope>
    <source>
        <strain evidence="1 2">DF05</strain>
    </source>
</reference>
<evidence type="ECO:0008006" key="3">
    <source>
        <dbReference type="Google" id="ProtNLM"/>
    </source>
</evidence>
<protein>
    <recommendedName>
        <fullName evidence="3">FAD-binding FR-type domain-containing protein</fullName>
    </recommendedName>
</protein>
<evidence type="ECO:0000313" key="1">
    <source>
        <dbReference type="EMBL" id="OWP50148.1"/>
    </source>
</evidence>
<evidence type="ECO:0000313" key="2">
    <source>
        <dbReference type="Proteomes" id="UP000198145"/>
    </source>
</evidence>
<proteinExistence type="predicted"/>
<dbReference type="EMBL" id="NJBA01000005">
    <property type="protein sequence ID" value="OWP50148.1"/>
    <property type="molecule type" value="Genomic_DNA"/>
</dbReference>
<accession>A0A246F929</accession>
<name>A0A246F929_PSENT</name>
<dbReference type="eggNOG" id="COG0543">
    <property type="taxonomic scope" value="Bacteria"/>
</dbReference>
<dbReference type="AlphaFoldDB" id="A0A246F929"/>
<comment type="caution">
    <text evidence="1">The sequence shown here is derived from an EMBL/GenBank/DDBJ whole genome shotgun (WGS) entry which is preliminary data.</text>
</comment>
<organism evidence="1 2">
    <name type="scientific">Pseudomonas nitroreducens</name>
    <dbReference type="NCBI Taxonomy" id="46680"/>
    <lineage>
        <taxon>Bacteria</taxon>
        <taxon>Pseudomonadati</taxon>
        <taxon>Pseudomonadota</taxon>
        <taxon>Gammaproteobacteria</taxon>
        <taxon>Pseudomonadales</taxon>
        <taxon>Pseudomonadaceae</taxon>
        <taxon>Pseudomonas</taxon>
    </lineage>
</organism>